<dbReference type="AlphaFoldDB" id="A0AAD9UV03"/>
<feature type="compositionally biased region" description="Basic residues" evidence="1">
    <location>
        <begin position="419"/>
        <end position="433"/>
    </location>
</feature>
<dbReference type="EMBL" id="JARQWQ010000108">
    <property type="protein sequence ID" value="KAK2550625.1"/>
    <property type="molecule type" value="Genomic_DNA"/>
</dbReference>
<feature type="compositionally biased region" description="Acidic residues" evidence="1">
    <location>
        <begin position="854"/>
        <end position="872"/>
    </location>
</feature>
<gene>
    <name evidence="2" type="ORF">P5673_028683</name>
</gene>
<feature type="region of interest" description="Disordered" evidence="1">
    <location>
        <begin position="533"/>
        <end position="797"/>
    </location>
</feature>
<evidence type="ECO:0000313" key="2">
    <source>
        <dbReference type="EMBL" id="KAK2550625.1"/>
    </source>
</evidence>
<feature type="compositionally biased region" description="Basic and acidic residues" evidence="1">
    <location>
        <begin position="288"/>
        <end position="308"/>
    </location>
</feature>
<protein>
    <submittedName>
        <fullName evidence="2">Uncharacterized protein</fullName>
    </submittedName>
</protein>
<comment type="caution">
    <text evidence="2">The sequence shown here is derived from an EMBL/GenBank/DDBJ whole genome shotgun (WGS) entry which is preliminary data.</text>
</comment>
<feature type="compositionally biased region" description="Basic and acidic residues" evidence="1">
    <location>
        <begin position="578"/>
        <end position="629"/>
    </location>
</feature>
<feature type="region of interest" description="Disordered" evidence="1">
    <location>
        <begin position="405"/>
        <end position="490"/>
    </location>
</feature>
<dbReference type="Proteomes" id="UP001249851">
    <property type="component" value="Unassembled WGS sequence"/>
</dbReference>
<evidence type="ECO:0000313" key="3">
    <source>
        <dbReference type="Proteomes" id="UP001249851"/>
    </source>
</evidence>
<name>A0AAD9UV03_ACRCE</name>
<feature type="compositionally biased region" description="Basic and acidic residues" evidence="1">
    <location>
        <begin position="456"/>
        <end position="472"/>
    </location>
</feature>
<reference evidence="2" key="1">
    <citation type="journal article" date="2023" name="G3 (Bethesda)">
        <title>Whole genome assembly and annotation of the endangered Caribbean coral Acropora cervicornis.</title>
        <authorList>
            <person name="Selwyn J.D."/>
            <person name="Vollmer S.V."/>
        </authorList>
    </citation>
    <scope>NUCLEOTIDE SEQUENCE</scope>
    <source>
        <strain evidence="2">K2</strain>
    </source>
</reference>
<accession>A0AAD9UV03</accession>
<feature type="compositionally biased region" description="Basic and acidic residues" evidence="1">
    <location>
        <begin position="720"/>
        <end position="731"/>
    </location>
</feature>
<feature type="compositionally biased region" description="Basic and acidic residues" evidence="1">
    <location>
        <begin position="683"/>
        <end position="705"/>
    </location>
</feature>
<evidence type="ECO:0000256" key="1">
    <source>
        <dbReference type="SAM" id="MobiDB-lite"/>
    </source>
</evidence>
<feature type="compositionally biased region" description="Polar residues" evidence="1">
    <location>
        <begin position="547"/>
        <end position="556"/>
    </location>
</feature>
<sequence>MNDRDMDRKKEALIVLPPVPATANPEHQSRVKAIAPLSKWQIERYGTLQPEYCQKELVDYWLYRNNIRVVERLPKIDPAILTNRGTDVSKYFSFIHPAKFSLKNFSRENTQKKALMPPLRYSSLCPRLLRSQQRSEMDMFPRNPVVRVGGGYRRLSWKVLDILPSIGAYDPEFPPAYSCTSCHASLPVIEKVTNSRGQLRTILAAPKRCFHCGTPTTDYQAVKDGDLHESVRDTLHRGDSRFIVDHRKFEHSQIPSSNTKKSERELSSSPIDWRDDIESFRIHMSRQSQHDDGLETRDQSPDQKRSESGRSVFITEPEPSNDDVNKPPARRCAWDDGSPKADEAKDDRYQSEGFINDQETGSYCSDSDHFSEFEVIEDYDPKSGFSIKLRRKPFGESQKTNYFIHGIETDEATGQNPKASRRKIGKHRKHSRSPSRLSDRKLSPGKNQNTPYSPDRNGKEGFKNGQLKEKVISRQTKSTKHPLNRSESSYTVGLDRRDYLFVDEPIIIESDEDDDIFNPKTRLSEEKFSNVELWSPDPLSPRVAHGTPTSPSTNQPDGYIADNEENVDLSSLQAQIQKVRDQTKKHQKRKEEKIEESKNNIKEKKEITKEFDSQEKTPEKDSAQKEDPMRNTQWDSDWDSDFSLHIQPLSDLSASSSENEQWENGIHRNVNNADTAEQQMGKSSDKTNKDSLTTKEAARREEVPRRGLNAGAYDQVTEGRNNKEANRDERKQRRKIVVKPIPSLGPGSDSEDIAPRPRPRPVRDEGELSDSDLNFFKQQLQAPRRRKSQGNNQTSDDPVGCKGIDCYRCGAKIPECEGVCSKCGTWCQRPGGPCNACRDVCDRCGKPKYRCSSVDEESEKSENEEEEFEDLSDSQGML</sequence>
<feature type="compositionally biased region" description="Polar residues" evidence="1">
    <location>
        <begin position="669"/>
        <end position="682"/>
    </location>
</feature>
<feature type="region of interest" description="Disordered" evidence="1">
    <location>
        <begin position="854"/>
        <end position="878"/>
    </location>
</feature>
<feature type="compositionally biased region" description="Polar residues" evidence="1">
    <location>
        <begin position="650"/>
        <end position="659"/>
    </location>
</feature>
<organism evidence="2 3">
    <name type="scientific">Acropora cervicornis</name>
    <name type="common">Staghorn coral</name>
    <dbReference type="NCBI Taxonomy" id="6130"/>
    <lineage>
        <taxon>Eukaryota</taxon>
        <taxon>Metazoa</taxon>
        <taxon>Cnidaria</taxon>
        <taxon>Anthozoa</taxon>
        <taxon>Hexacorallia</taxon>
        <taxon>Scleractinia</taxon>
        <taxon>Astrocoeniina</taxon>
        <taxon>Acroporidae</taxon>
        <taxon>Acropora</taxon>
    </lineage>
</organism>
<reference evidence="2" key="2">
    <citation type="journal article" date="2023" name="Science">
        <title>Genomic signatures of disease resistance in endangered staghorn corals.</title>
        <authorList>
            <person name="Vollmer S.V."/>
            <person name="Selwyn J.D."/>
            <person name="Despard B.A."/>
            <person name="Roesel C.L."/>
        </authorList>
    </citation>
    <scope>NUCLEOTIDE SEQUENCE</scope>
    <source>
        <strain evidence="2">K2</strain>
    </source>
</reference>
<feature type="compositionally biased region" description="Basic and acidic residues" evidence="1">
    <location>
        <begin position="332"/>
        <end position="350"/>
    </location>
</feature>
<feature type="region of interest" description="Disordered" evidence="1">
    <location>
        <begin position="286"/>
        <end position="365"/>
    </location>
</feature>
<keyword evidence="3" id="KW-1185">Reference proteome</keyword>
<proteinExistence type="predicted"/>